<dbReference type="CDD" id="cd06260">
    <property type="entry name" value="DUF820-like"/>
    <property type="match status" value="1"/>
</dbReference>
<dbReference type="InterPro" id="IPR008538">
    <property type="entry name" value="Uma2"/>
</dbReference>
<dbReference type="EMBL" id="JAQOSO010000082">
    <property type="protein sequence ID" value="MDJ1175331.1"/>
    <property type="molecule type" value="Genomic_DNA"/>
</dbReference>
<keyword evidence="3" id="KW-1185">Reference proteome</keyword>
<dbReference type="InterPro" id="IPR012296">
    <property type="entry name" value="Nuclease_put_TT1808"/>
</dbReference>
<dbReference type="GO" id="GO:0004519">
    <property type="term" value="F:endonuclease activity"/>
    <property type="evidence" value="ECO:0007669"/>
    <property type="project" value="UniProtKB-KW"/>
</dbReference>
<dbReference type="PANTHER" id="PTHR36558">
    <property type="entry name" value="GLR1098 PROTEIN"/>
    <property type="match status" value="1"/>
</dbReference>
<comment type="caution">
    <text evidence="2">The sequence shown here is derived from an EMBL/GenBank/DDBJ whole genome shotgun (WGS) entry which is preliminary data.</text>
</comment>
<keyword evidence="2" id="KW-0255">Endonuclease</keyword>
<dbReference type="RefSeq" id="WP_283767635.1">
    <property type="nucleotide sequence ID" value="NZ_JAQOSO010000082.1"/>
</dbReference>
<dbReference type="SUPFAM" id="SSF52980">
    <property type="entry name" value="Restriction endonuclease-like"/>
    <property type="match status" value="1"/>
</dbReference>
<proteinExistence type="predicted"/>
<accession>A0ABT7B849</accession>
<dbReference type="InterPro" id="IPR011335">
    <property type="entry name" value="Restrct_endonuc-II-like"/>
</dbReference>
<feature type="domain" description="Putative restriction endonuclease" evidence="1">
    <location>
        <begin position="13"/>
        <end position="176"/>
    </location>
</feature>
<evidence type="ECO:0000313" key="3">
    <source>
        <dbReference type="Proteomes" id="UP001235849"/>
    </source>
</evidence>
<name>A0ABT7B849_9CYAN</name>
<keyword evidence="2" id="KW-0378">Hydrolase</keyword>
<evidence type="ECO:0000313" key="2">
    <source>
        <dbReference type="EMBL" id="MDJ1175331.1"/>
    </source>
</evidence>
<gene>
    <name evidence="2" type="ORF">PMG25_14645</name>
</gene>
<protein>
    <submittedName>
        <fullName evidence="2">Uma2 family endonuclease</fullName>
    </submittedName>
</protein>
<dbReference type="Proteomes" id="UP001235849">
    <property type="component" value="Unassembled WGS sequence"/>
</dbReference>
<dbReference type="PANTHER" id="PTHR36558:SF1">
    <property type="entry name" value="RESTRICTION ENDONUCLEASE DOMAIN-CONTAINING PROTEIN-RELATED"/>
    <property type="match status" value="1"/>
</dbReference>
<dbReference type="Pfam" id="PF05685">
    <property type="entry name" value="Uma2"/>
    <property type="match status" value="1"/>
</dbReference>
<reference evidence="2 3" key="1">
    <citation type="submission" date="2023-01" db="EMBL/GenBank/DDBJ databases">
        <title>Novel diversity within Roseofilum (Cyanobacteria; Desertifilaceae) from marine benthic mats with descriptions of four novel species.</title>
        <authorList>
            <person name="Wang Y."/>
            <person name="Berthold D.E."/>
            <person name="Hu J."/>
            <person name="Lefler F.W."/>
            <person name="Laughinghouse H.D. IV."/>
        </authorList>
    </citation>
    <scope>NUCLEOTIDE SEQUENCE [LARGE SCALE GENOMIC DNA]</scope>
    <source>
        <strain evidence="2 3">BLCC-M114</strain>
    </source>
</reference>
<evidence type="ECO:0000259" key="1">
    <source>
        <dbReference type="Pfam" id="PF05685"/>
    </source>
</evidence>
<dbReference type="Gene3D" id="3.90.1570.10">
    <property type="entry name" value="tt1808, chain A"/>
    <property type="match status" value="1"/>
</dbReference>
<keyword evidence="2" id="KW-0540">Nuclease</keyword>
<sequence>MIAVQSDNYLTPQAYLELEQESQIKHEYINGQVYAMAGSSKAHNTISLNLALRLREGLRDSRCQTFMADVKVSLANQNKFFYPDLVVTCDENDNQDSYIVQFPHVIIEILSQSTEAFDRGEKFQYYRTLSSLQEYILVNSQRYVVDCFRRRDDNLWMLQSYEGLEAVARIETLGIEVSLSDIYATLDLNDSDHNI</sequence>
<organism evidence="2 3">
    <name type="scientific">Roseofilum capinflatum BLCC-M114</name>
    <dbReference type="NCBI Taxonomy" id="3022440"/>
    <lineage>
        <taxon>Bacteria</taxon>
        <taxon>Bacillati</taxon>
        <taxon>Cyanobacteriota</taxon>
        <taxon>Cyanophyceae</taxon>
        <taxon>Desertifilales</taxon>
        <taxon>Desertifilaceae</taxon>
        <taxon>Roseofilum</taxon>
        <taxon>Roseofilum capinflatum</taxon>
    </lineage>
</organism>